<name>X1TPH7_9ZZZZ</name>
<dbReference type="Gene3D" id="3.30.1330.10">
    <property type="entry name" value="PurM-like, N-terminal domain"/>
    <property type="match status" value="1"/>
</dbReference>
<dbReference type="Pfam" id="PF02769">
    <property type="entry name" value="AIRS_C"/>
    <property type="match status" value="1"/>
</dbReference>
<evidence type="ECO:0000259" key="2">
    <source>
        <dbReference type="Pfam" id="PF00586"/>
    </source>
</evidence>
<comment type="caution">
    <text evidence="4">The sequence shown here is derived from an EMBL/GenBank/DDBJ whole genome shotgun (WGS) entry which is preliminary data.</text>
</comment>
<dbReference type="Gene3D" id="3.90.650.10">
    <property type="entry name" value="PurM-like C-terminal domain"/>
    <property type="match status" value="1"/>
</dbReference>
<dbReference type="GO" id="GO:0006189">
    <property type="term" value="P:'de novo' IMP biosynthetic process"/>
    <property type="evidence" value="ECO:0007669"/>
    <property type="project" value="InterPro"/>
</dbReference>
<feature type="non-terminal residue" evidence="4">
    <location>
        <position position="1"/>
    </location>
</feature>
<keyword evidence="1" id="KW-0963">Cytoplasm</keyword>
<sequence>IEIDVALIPQREKGMTPYEILLSESQERMLAILKDGKEKEALDILKKWNINGARIGKVTDDKMMRVKENGVMVCEVPAEALTNKAPLYDREVAQPAYLKDAQKLTRESIQLPGDFNKVLLQLLDSPTIASKESAYKKFTAIDKDEVMVGPGSDAAVVRVKGTKKALAISVDCNGRYCYLNPYNGAMMAVAEAARNIVCSGGRPLAITDGLNFGNPMKPENYWQFEKCIEGL</sequence>
<protein>
    <recommendedName>
        <fullName evidence="5">PurM-like C-terminal domain-containing protein</fullName>
    </recommendedName>
</protein>
<dbReference type="PANTHER" id="PTHR43555">
    <property type="entry name" value="PHOSPHORIBOSYLFORMYLGLYCINAMIDINE SYNTHASE SUBUNIT PURL"/>
    <property type="match status" value="1"/>
</dbReference>
<evidence type="ECO:0000259" key="3">
    <source>
        <dbReference type="Pfam" id="PF02769"/>
    </source>
</evidence>
<proteinExistence type="predicted"/>
<accession>X1TPH7</accession>
<dbReference type="EMBL" id="BARW01034514">
    <property type="protein sequence ID" value="GAJ07238.1"/>
    <property type="molecule type" value="Genomic_DNA"/>
</dbReference>
<feature type="non-terminal residue" evidence="4">
    <location>
        <position position="231"/>
    </location>
</feature>
<dbReference type="InterPro" id="IPR010918">
    <property type="entry name" value="PurM-like_C_dom"/>
</dbReference>
<organism evidence="4">
    <name type="scientific">marine sediment metagenome</name>
    <dbReference type="NCBI Taxonomy" id="412755"/>
    <lineage>
        <taxon>unclassified sequences</taxon>
        <taxon>metagenomes</taxon>
        <taxon>ecological metagenomes</taxon>
    </lineage>
</organism>
<evidence type="ECO:0008006" key="5">
    <source>
        <dbReference type="Google" id="ProtNLM"/>
    </source>
</evidence>
<evidence type="ECO:0000256" key="1">
    <source>
        <dbReference type="ARBA" id="ARBA00022490"/>
    </source>
</evidence>
<dbReference type="InterPro" id="IPR036921">
    <property type="entry name" value="PurM-like_N_sf"/>
</dbReference>
<dbReference type="GO" id="GO:0004642">
    <property type="term" value="F:phosphoribosylformylglycinamidine synthase activity"/>
    <property type="evidence" value="ECO:0007669"/>
    <property type="project" value="InterPro"/>
</dbReference>
<dbReference type="Pfam" id="PF00586">
    <property type="entry name" value="AIRS"/>
    <property type="match status" value="1"/>
</dbReference>
<dbReference type="InterPro" id="IPR016188">
    <property type="entry name" value="PurM-like_N"/>
</dbReference>
<gene>
    <name evidence="4" type="ORF">S12H4_54077</name>
</gene>
<dbReference type="AlphaFoldDB" id="X1TPH7"/>
<feature type="domain" description="PurM-like N-terminal" evidence="2">
    <location>
        <begin position="151"/>
        <end position="231"/>
    </location>
</feature>
<dbReference type="SUPFAM" id="SSF55326">
    <property type="entry name" value="PurM N-terminal domain-like"/>
    <property type="match status" value="1"/>
</dbReference>
<dbReference type="InterPro" id="IPR036676">
    <property type="entry name" value="PurM-like_C_sf"/>
</dbReference>
<feature type="domain" description="PurM-like C-terminal" evidence="3">
    <location>
        <begin position="1"/>
        <end position="66"/>
    </location>
</feature>
<evidence type="ECO:0000313" key="4">
    <source>
        <dbReference type="EMBL" id="GAJ07238.1"/>
    </source>
</evidence>
<dbReference type="SUPFAM" id="SSF56042">
    <property type="entry name" value="PurM C-terminal domain-like"/>
    <property type="match status" value="1"/>
</dbReference>
<dbReference type="PANTHER" id="PTHR43555:SF1">
    <property type="entry name" value="PHOSPHORIBOSYLFORMYLGLYCINAMIDINE SYNTHASE SUBUNIT PURL"/>
    <property type="match status" value="1"/>
</dbReference>
<dbReference type="InterPro" id="IPR010074">
    <property type="entry name" value="PRibForGlyAmidine_synth_PurL"/>
</dbReference>
<reference evidence="4" key="1">
    <citation type="journal article" date="2014" name="Front. Microbiol.">
        <title>High frequency of phylogenetically diverse reductive dehalogenase-homologous genes in deep subseafloor sedimentary metagenomes.</title>
        <authorList>
            <person name="Kawai M."/>
            <person name="Futagami T."/>
            <person name="Toyoda A."/>
            <person name="Takaki Y."/>
            <person name="Nishi S."/>
            <person name="Hori S."/>
            <person name="Arai W."/>
            <person name="Tsubouchi T."/>
            <person name="Morono Y."/>
            <person name="Uchiyama I."/>
            <person name="Ito T."/>
            <person name="Fujiyama A."/>
            <person name="Inagaki F."/>
            <person name="Takami H."/>
        </authorList>
    </citation>
    <scope>NUCLEOTIDE SEQUENCE</scope>
    <source>
        <strain evidence="4">Expedition CK06-06</strain>
    </source>
</reference>